<evidence type="ECO:0000313" key="2">
    <source>
        <dbReference type="Proteomes" id="UP000789759"/>
    </source>
</evidence>
<reference evidence="1" key="1">
    <citation type="submission" date="2021-06" db="EMBL/GenBank/DDBJ databases">
        <authorList>
            <person name="Kallberg Y."/>
            <person name="Tangrot J."/>
            <person name="Rosling A."/>
        </authorList>
    </citation>
    <scope>NUCLEOTIDE SEQUENCE</scope>
    <source>
        <strain evidence="1">FL966</strain>
    </source>
</reference>
<name>A0A9N9FSC7_9GLOM</name>
<accession>A0A9N9FSC7</accession>
<dbReference type="AlphaFoldDB" id="A0A9N9FSC7"/>
<organism evidence="1 2">
    <name type="scientific">Cetraspora pellucida</name>
    <dbReference type="NCBI Taxonomy" id="1433469"/>
    <lineage>
        <taxon>Eukaryota</taxon>
        <taxon>Fungi</taxon>
        <taxon>Fungi incertae sedis</taxon>
        <taxon>Mucoromycota</taxon>
        <taxon>Glomeromycotina</taxon>
        <taxon>Glomeromycetes</taxon>
        <taxon>Diversisporales</taxon>
        <taxon>Gigasporaceae</taxon>
        <taxon>Cetraspora</taxon>
    </lineage>
</organism>
<gene>
    <name evidence="1" type="ORF">CPELLU_LOCUS4839</name>
</gene>
<sequence>MSTSDTATQDKKCSCCKKIKPITEFIRQNKNKPFARCNSCAEEERQKKRAKKLKLSKTKQTPTTSLNVEELFYSSNVEISFVSSNIKAQSLHSDIEIPSSNIDVEVPNPSLLFEIEDAFLYNICDLDELIATKFKDNKELDDSVEFSVIVELESELVNDKNISLEFNQQIEEKKFRNIVKSLLIPIQSGSGYYWEL</sequence>
<proteinExistence type="predicted"/>
<evidence type="ECO:0000313" key="1">
    <source>
        <dbReference type="EMBL" id="CAG8552935.1"/>
    </source>
</evidence>
<dbReference type="Proteomes" id="UP000789759">
    <property type="component" value="Unassembled WGS sequence"/>
</dbReference>
<keyword evidence="2" id="KW-1185">Reference proteome</keyword>
<dbReference type="EMBL" id="CAJVQA010002618">
    <property type="protein sequence ID" value="CAG8552935.1"/>
    <property type="molecule type" value="Genomic_DNA"/>
</dbReference>
<protein>
    <submittedName>
        <fullName evidence="1">12819_t:CDS:1</fullName>
    </submittedName>
</protein>
<comment type="caution">
    <text evidence="1">The sequence shown here is derived from an EMBL/GenBank/DDBJ whole genome shotgun (WGS) entry which is preliminary data.</text>
</comment>
<dbReference type="OrthoDB" id="2490835at2759"/>